<evidence type="ECO:0000313" key="2">
    <source>
        <dbReference type="EMBL" id="OJI96364.1"/>
    </source>
</evidence>
<keyword evidence="3" id="KW-1185">Reference proteome</keyword>
<feature type="region of interest" description="Disordered" evidence="1">
    <location>
        <begin position="236"/>
        <end position="299"/>
    </location>
</feature>
<dbReference type="RefSeq" id="XP_040662127.1">
    <property type="nucleotide sequence ID" value="XM_040809543.1"/>
</dbReference>
<evidence type="ECO:0000256" key="1">
    <source>
        <dbReference type="SAM" id="MobiDB-lite"/>
    </source>
</evidence>
<reference evidence="3" key="1">
    <citation type="journal article" date="2017" name="Genome Biol.">
        <title>Comparative genomics reveals high biological diversity and specific adaptations in the industrially and medically important fungal genus Aspergillus.</title>
        <authorList>
            <person name="de Vries R.P."/>
            <person name="Riley R."/>
            <person name="Wiebenga A."/>
            <person name="Aguilar-Osorio G."/>
            <person name="Amillis S."/>
            <person name="Uchima C.A."/>
            <person name="Anderluh G."/>
            <person name="Asadollahi M."/>
            <person name="Askin M."/>
            <person name="Barry K."/>
            <person name="Battaglia E."/>
            <person name="Bayram O."/>
            <person name="Benocci T."/>
            <person name="Braus-Stromeyer S.A."/>
            <person name="Caldana C."/>
            <person name="Canovas D."/>
            <person name="Cerqueira G.C."/>
            <person name="Chen F."/>
            <person name="Chen W."/>
            <person name="Choi C."/>
            <person name="Clum A."/>
            <person name="Dos Santos R.A."/>
            <person name="Damasio A.R."/>
            <person name="Diallinas G."/>
            <person name="Emri T."/>
            <person name="Fekete E."/>
            <person name="Flipphi M."/>
            <person name="Freyberg S."/>
            <person name="Gallo A."/>
            <person name="Gournas C."/>
            <person name="Habgood R."/>
            <person name="Hainaut M."/>
            <person name="Harispe M.L."/>
            <person name="Henrissat B."/>
            <person name="Hilden K.S."/>
            <person name="Hope R."/>
            <person name="Hossain A."/>
            <person name="Karabika E."/>
            <person name="Karaffa L."/>
            <person name="Karanyi Z."/>
            <person name="Krasevec N."/>
            <person name="Kuo A."/>
            <person name="Kusch H."/>
            <person name="LaButti K."/>
            <person name="Lagendijk E.L."/>
            <person name="Lapidus A."/>
            <person name="Levasseur A."/>
            <person name="Lindquist E."/>
            <person name="Lipzen A."/>
            <person name="Logrieco A.F."/>
            <person name="MacCabe A."/>
            <person name="Maekelae M.R."/>
            <person name="Malavazi I."/>
            <person name="Melin P."/>
            <person name="Meyer V."/>
            <person name="Mielnichuk N."/>
            <person name="Miskei M."/>
            <person name="Molnar A.P."/>
            <person name="Mule G."/>
            <person name="Ngan C.Y."/>
            <person name="Orejas M."/>
            <person name="Orosz E."/>
            <person name="Ouedraogo J.P."/>
            <person name="Overkamp K.M."/>
            <person name="Park H.-S."/>
            <person name="Perrone G."/>
            <person name="Piumi F."/>
            <person name="Punt P.J."/>
            <person name="Ram A.F."/>
            <person name="Ramon A."/>
            <person name="Rauscher S."/>
            <person name="Record E."/>
            <person name="Riano-Pachon D.M."/>
            <person name="Robert V."/>
            <person name="Roehrig J."/>
            <person name="Ruller R."/>
            <person name="Salamov A."/>
            <person name="Salih N.S."/>
            <person name="Samson R.A."/>
            <person name="Sandor E."/>
            <person name="Sanguinetti M."/>
            <person name="Schuetze T."/>
            <person name="Sepcic K."/>
            <person name="Shelest E."/>
            <person name="Sherlock G."/>
            <person name="Sophianopoulou V."/>
            <person name="Squina F.M."/>
            <person name="Sun H."/>
            <person name="Susca A."/>
            <person name="Todd R.B."/>
            <person name="Tsang A."/>
            <person name="Unkles S.E."/>
            <person name="van de Wiele N."/>
            <person name="van Rossen-Uffink D."/>
            <person name="Oliveira J.V."/>
            <person name="Vesth T.C."/>
            <person name="Visser J."/>
            <person name="Yu J.-H."/>
            <person name="Zhou M."/>
            <person name="Andersen M.R."/>
            <person name="Archer D.B."/>
            <person name="Baker S.E."/>
            <person name="Benoit I."/>
            <person name="Brakhage A.A."/>
            <person name="Braus G.H."/>
            <person name="Fischer R."/>
            <person name="Frisvad J.C."/>
            <person name="Goldman G.H."/>
            <person name="Houbraken J."/>
            <person name="Oakley B."/>
            <person name="Pocsi I."/>
            <person name="Scazzocchio C."/>
            <person name="Seiboth B."/>
            <person name="vanKuyk P.A."/>
            <person name="Wortman J."/>
            <person name="Dyer P.S."/>
            <person name="Grigoriev I.V."/>
        </authorList>
    </citation>
    <scope>NUCLEOTIDE SEQUENCE [LARGE SCALE GENOMIC DNA]</scope>
    <source>
        <strain evidence="3">CBS 583.65</strain>
    </source>
</reference>
<dbReference type="AlphaFoldDB" id="A0A1L9P4J1"/>
<dbReference type="VEuPathDB" id="FungiDB:ASPVEDRAFT_234299"/>
<feature type="compositionally biased region" description="Basic and acidic residues" evidence="1">
    <location>
        <begin position="252"/>
        <end position="265"/>
    </location>
</feature>
<feature type="compositionally biased region" description="Polar residues" evidence="1">
    <location>
        <begin position="236"/>
        <end position="250"/>
    </location>
</feature>
<feature type="region of interest" description="Disordered" evidence="1">
    <location>
        <begin position="166"/>
        <end position="188"/>
    </location>
</feature>
<organism evidence="2 3">
    <name type="scientific">Aspergillus versicolor CBS 583.65</name>
    <dbReference type="NCBI Taxonomy" id="1036611"/>
    <lineage>
        <taxon>Eukaryota</taxon>
        <taxon>Fungi</taxon>
        <taxon>Dikarya</taxon>
        <taxon>Ascomycota</taxon>
        <taxon>Pezizomycotina</taxon>
        <taxon>Eurotiomycetes</taxon>
        <taxon>Eurotiomycetidae</taxon>
        <taxon>Eurotiales</taxon>
        <taxon>Aspergillaceae</taxon>
        <taxon>Aspergillus</taxon>
        <taxon>Aspergillus subgen. Nidulantes</taxon>
    </lineage>
</organism>
<gene>
    <name evidence="2" type="ORF">ASPVEDRAFT_234299</name>
</gene>
<feature type="compositionally biased region" description="Polar residues" evidence="1">
    <location>
        <begin position="270"/>
        <end position="289"/>
    </location>
</feature>
<dbReference type="OrthoDB" id="4414363at2759"/>
<sequence>MDQGITVFHKDETLQQKQKEAAVSKKPKRGPLDINEQFALIKVCEKRARYKEIQEISSSKFWIEIEVALEREIGRRYSHYSCRRRINEFIGQRAVIRDAVKNGTKPPFTVIDPEIFSMLDTWKEMDEFKEQLEKEKALSQLVGPERTEVPQNNKLKRVADWVKSLPDPEPQHLVTPPSTNSSQTPVKQDEASALWARYRKIEDYRAIARSNQLRALSNDLVSNRQLLSNIKEQLNSTVQELHTPQTSTGVKRSREDEDAPPDRSAPRPRTQLTDPESITNPILKQSPGNSHVLPRTDRNPVQSQIETVFGKFWDSMLPYFKERAVKDGMCITKSETIMHDLFKEVGASMTRAFIRLEQSTRPPPPRNPYNPLL</sequence>
<evidence type="ECO:0000313" key="3">
    <source>
        <dbReference type="Proteomes" id="UP000184073"/>
    </source>
</evidence>
<dbReference type="Proteomes" id="UP000184073">
    <property type="component" value="Unassembled WGS sequence"/>
</dbReference>
<dbReference type="GeneID" id="63725054"/>
<accession>A0A1L9P4J1</accession>
<dbReference type="EMBL" id="KV878125">
    <property type="protein sequence ID" value="OJI96364.1"/>
    <property type="molecule type" value="Genomic_DNA"/>
</dbReference>
<proteinExistence type="predicted"/>
<name>A0A1L9P4J1_ASPVE</name>
<protein>
    <submittedName>
        <fullName evidence="2">Uncharacterized protein</fullName>
    </submittedName>
</protein>
<feature type="compositionally biased region" description="Polar residues" evidence="1">
    <location>
        <begin position="176"/>
        <end position="186"/>
    </location>
</feature>